<dbReference type="AlphaFoldDB" id="X1EWP9"/>
<evidence type="ECO:0000313" key="1">
    <source>
        <dbReference type="EMBL" id="GAH24745.1"/>
    </source>
</evidence>
<gene>
    <name evidence="1" type="ORF">S03H2_02346</name>
</gene>
<reference evidence="1" key="1">
    <citation type="journal article" date="2014" name="Front. Microbiol.">
        <title>High frequency of phylogenetically diverse reductive dehalogenase-homologous genes in deep subseafloor sedimentary metagenomes.</title>
        <authorList>
            <person name="Kawai M."/>
            <person name="Futagami T."/>
            <person name="Toyoda A."/>
            <person name="Takaki Y."/>
            <person name="Nishi S."/>
            <person name="Hori S."/>
            <person name="Arai W."/>
            <person name="Tsubouchi T."/>
            <person name="Morono Y."/>
            <person name="Uchiyama I."/>
            <person name="Ito T."/>
            <person name="Fujiyama A."/>
            <person name="Inagaki F."/>
            <person name="Takami H."/>
        </authorList>
    </citation>
    <scope>NUCLEOTIDE SEQUENCE</scope>
    <source>
        <strain evidence="1">Expedition CK06-06</strain>
    </source>
</reference>
<comment type="caution">
    <text evidence="1">The sequence shown here is derived from an EMBL/GenBank/DDBJ whole genome shotgun (WGS) entry which is preliminary data.</text>
</comment>
<organism evidence="1">
    <name type="scientific">marine sediment metagenome</name>
    <dbReference type="NCBI Taxonomy" id="412755"/>
    <lineage>
        <taxon>unclassified sequences</taxon>
        <taxon>metagenomes</taxon>
        <taxon>ecological metagenomes</taxon>
    </lineage>
</organism>
<evidence type="ECO:0008006" key="2">
    <source>
        <dbReference type="Google" id="ProtNLM"/>
    </source>
</evidence>
<dbReference type="EMBL" id="BARU01000774">
    <property type="protein sequence ID" value="GAH24745.1"/>
    <property type="molecule type" value="Genomic_DNA"/>
</dbReference>
<name>X1EWP9_9ZZZZ</name>
<accession>X1EWP9</accession>
<proteinExistence type="predicted"/>
<protein>
    <recommendedName>
        <fullName evidence="2">Transposase</fullName>
    </recommendedName>
</protein>
<sequence>MPLYKRVIICDCGNEIDRDKNSTINIMSRFLSRMPSGQAISNLLIICEKQACQFRQCTRMKPFAKAEGSSLCNKIETWLF</sequence>